<reference evidence="2 3" key="1">
    <citation type="journal article" date="2004" name="Nature">
        <title>Genome evolution in yeasts.</title>
        <authorList>
            <consortium name="Genolevures"/>
            <person name="Dujon B."/>
            <person name="Sherman D."/>
            <person name="Fischer G."/>
            <person name="Durrens P."/>
            <person name="Casaregola S."/>
            <person name="Lafontaine I."/>
            <person name="de Montigny J."/>
            <person name="Marck C."/>
            <person name="Neuveglise C."/>
            <person name="Talla E."/>
            <person name="Goffard N."/>
            <person name="Frangeul L."/>
            <person name="Aigle M."/>
            <person name="Anthouard V."/>
            <person name="Babour A."/>
            <person name="Barbe V."/>
            <person name="Barnay S."/>
            <person name="Blanchin S."/>
            <person name="Beckerich J.M."/>
            <person name="Beyne E."/>
            <person name="Bleykasten C."/>
            <person name="Boisrame A."/>
            <person name="Boyer J."/>
            <person name="Cattolico L."/>
            <person name="Confanioleri F."/>
            <person name="de Daruvar A."/>
            <person name="Despons L."/>
            <person name="Fabre E."/>
            <person name="Fairhead C."/>
            <person name="Ferry-Dumazet H."/>
            <person name="Groppi A."/>
            <person name="Hantraye F."/>
            <person name="Hennequin C."/>
            <person name="Jauniaux N."/>
            <person name="Joyet P."/>
            <person name="Kachouri R."/>
            <person name="Kerrest A."/>
            <person name="Koszul R."/>
            <person name="Lemaire M."/>
            <person name="Lesur I."/>
            <person name="Ma L."/>
            <person name="Muller H."/>
            <person name="Nicaud J.M."/>
            <person name="Nikolski M."/>
            <person name="Oztas S."/>
            <person name="Ozier-Kalogeropoulos O."/>
            <person name="Pellenz S."/>
            <person name="Potier S."/>
            <person name="Richard G.F."/>
            <person name="Straub M.L."/>
            <person name="Suleau A."/>
            <person name="Swennene D."/>
            <person name="Tekaia F."/>
            <person name="Wesolowski-Louvel M."/>
            <person name="Westhof E."/>
            <person name="Wirth B."/>
            <person name="Zeniou-Meyer M."/>
            <person name="Zivanovic I."/>
            <person name="Bolotin-Fukuhara M."/>
            <person name="Thierry A."/>
            <person name="Bouchier C."/>
            <person name="Caudron B."/>
            <person name="Scarpelli C."/>
            <person name="Gaillardin C."/>
            <person name="Weissenbach J."/>
            <person name="Wincker P."/>
            <person name="Souciet J.L."/>
        </authorList>
    </citation>
    <scope>NUCLEOTIDE SEQUENCE [LARGE SCALE GENOMIC DNA]</scope>
    <source>
        <strain evidence="3">ATCC 36239 / CBS 767 / BCRC 21394 / JCM 1990 / NBRC 0083 / IGC 2968</strain>
    </source>
</reference>
<dbReference type="HOGENOM" id="CLU_903220_0_0_1"/>
<dbReference type="Proteomes" id="UP000000599">
    <property type="component" value="Chromosome C"/>
</dbReference>
<keyword evidence="3" id="KW-1185">Reference proteome</keyword>
<feature type="compositionally biased region" description="Acidic residues" evidence="1">
    <location>
        <begin position="257"/>
        <end position="271"/>
    </location>
</feature>
<sequence length="308" mass="35110">MLNFSYSFNRAKRRSNDINDSSHPYSPKNIFHRRSDSIDDGYFPKNAEFQRKSEGSDTLNSDFREGSSYSAPDSPTGLNRYNNSANTSIDSQPVIDLNDVQKETSKFKRSLSYPSQSVYNGRNAGEYYIRGYSTGDHIPNYSSQARNSEYAYVLSGRDQISVMNKAGIPVHDLNVKSKKQQDLLHEPDKAKHLEPGDLDIDEILFAGQLAFEKDGSIKQRSATKIRFLPEASEELLSRLQLKNAGIIDVSGRNKKEEEDEEEEDDDDENEDNYNNVFDSKQIRDRRIKDGRKKMTFISKTISKLSPGF</sequence>
<gene>
    <name evidence="2" type="ordered locus">DEHA2C13640g</name>
</gene>
<dbReference type="InParanoid" id="Q6BU48"/>
<dbReference type="OrthoDB" id="10404440at2759"/>
<dbReference type="EMBL" id="CR382135">
    <property type="protein sequence ID" value="CAG86348.1"/>
    <property type="molecule type" value="Genomic_DNA"/>
</dbReference>
<feature type="region of interest" description="Disordered" evidence="1">
    <location>
        <begin position="251"/>
        <end position="284"/>
    </location>
</feature>
<evidence type="ECO:0000313" key="2">
    <source>
        <dbReference type="EMBL" id="CAG86348.1"/>
    </source>
</evidence>
<dbReference type="VEuPathDB" id="FungiDB:DEHA2C13640g"/>
<dbReference type="AlphaFoldDB" id="Q6BU48"/>
<dbReference type="KEGG" id="dha:DEHA2C13640g"/>
<organism evidence="2 3">
    <name type="scientific">Debaryomyces hansenii (strain ATCC 36239 / CBS 767 / BCRC 21394 / JCM 1990 / NBRC 0083 / IGC 2968)</name>
    <name type="common">Yeast</name>
    <name type="synonym">Torulaspora hansenii</name>
    <dbReference type="NCBI Taxonomy" id="284592"/>
    <lineage>
        <taxon>Eukaryota</taxon>
        <taxon>Fungi</taxon>
        <taxon>Dikarya</taxon>
        <taxon>Ascomycota</taxon>
        <taxon>Saccharomycotina</taxon>
        <taxon>Pichiomycetes</taxon>
        <taxon>Debaryomycetaceae</taxon>
        <taxon>Debaryomyces</taxon>
    </lineage>
</organism>
<feature type="compositionally biased region" description="Polar residues" evidence="1">
    <location>
        <begin position="56"/>
        <end position="90"/>
    </location>
</feature>
<feature type="region of interest" description="Disordered" evidence="1">
    <location>
        <begin position="12"/>
        <end position="90"/>
    </location>
</feature>
<name>Q6BU48_DEBHA</name>
<evidence type="ECO:0000256" key="1">
    <source>
        <dbReference type="SAM" id="MobiDB-lite"/>
    </source>
</evidence>
<accession>Q6BU48</accession>
<proteinExistence type="predicted"/>
<protein>
    <submittedName>
        <fullName evidence="2">DEHA2C13640p</fullName>
    </submittedName>
</protein>
<dbReference type="RefSeq" id="XP_458271.1">
    <property type="nucleotide sequence ID" value="XM_458271.1"/>
</dbReference>
<evidence type="ECO:0000313" key="3">
    <source>
        <dbReference type="Proteomes" id="UP000000599"/>
    </source>
</evidence>
<dbReference type="GeneID" id="2900064"/>